<dbReference type="AlphaFoldDB" id="A0A0A8Z979"/>
<evidence type="ECO:0000256" key="1">
    <source>
        <dbReference type="SAM" id="MobiDB-lite"/>
    </source>
</evidence>
<accession>A0A0A8Z979</accession>
<name>A0A0A8Z979_ARUDO</name>
<dbReference type="EMBL" id="GBRH01262529">
    <property type="protein sequence ID" value="JAD35366.1"/>
    <property type="molecule type" value="Transcribed_RNA"/>
</dbReference>
<sequence>MSSVRAAPRCRSTPSVRASPRCRLTQKLQRGREHDEGLKDLTFELFVWRHSSFWIPCSNG</sequence>
<proteinExistence type="predicted"/>
<reference evidence="2" key="1">
    <citation type="submission" date="2014-09" db="EMBL/GenBank/DDBJ databases">
        <authorList>
            <person name="Magalhaes I.L.F."/>
            <person name="Oliveira U."/>
            <person name="Santos F.R."/>
            <person name="Vidigal T.H.D.A."/>
            <person name="Brescovit A.D."/>
            <person name="Santos A.J."/>
        </authorList>
    </citation>
    <scope>NUCLEOTIDE SEQUENCE</scope>
    <source>
        <tissue evidence="2">Shoot tissue taken approximately 20 cm above the soil surface</tissue>
    </source>
</reference>
<reference evidence="2" key="2">
    <citation type="journal article" date="2015" name="Data Brief">
        <title>Shoot transcriptome of the giant reed, Arundo donax.</title>
        <authorList>
            <person name="Barrero R.A."/>
            <person name="Guerrero F.D."/>
            <person name="Moolhuijzen P."/>
            <person name="Goolsby J.A."/>
            <person name="Tidwell J."/>
            <person name="Bellgard S.E."/>
            <person name="Bellgard M.I."/>
        </authorList>
    </citation>
    <scope>NUCLEOTIDE SEQUENCE</scope>
    <source>
        <tissue evidence="2">Shoot tissue taken approximately 20 cm above the soil surface</tissue>
    </source>
</reference>
<organism evidence="2">
    <name type="scientific">Arundo donax</name>
    <name type="common">Giant reed</name>
    <name type="synonym">Donax arundinaceus</name>
    <dbReference type="NCBI Taxonomy" id="35708"/>
    <lineage>
        <taxon>Eukaryota</taxon>
        <taxon>Viridiplantae</taxon>
        <taxon>Streptophyta</taxon>
        <taxon>Embryophyta</taxon>
        <taxon>Tracheophyta</taxon>
        <taxon>Spermatophyta</taxon>
        <taxon>Magnoliopsida</taxon>
        <taxon>Liliopsida</taxon>
        <taxon>Poales</taxon>
        <taxon>Poaceae</taxon>
        <taxon>PACMAD clade</taxon>
        <taxon>Arundinoideae</taxon>
        <taxon>Arundineae</taxon>
        <taxon>Arundo</taxon>
    </lineage>
</organism>
<protein>
    <submittedName>
        <fullName evidence="2">Uncharacterized protein</fullName>
    </submittedName>
</protein>
<evidence type="ECO:0000313" key="2">
    <source>
        <dbReference type="EMBL" id="JAD35366.1"/>
    </source>
</evidence>
<feature type="region of interest" description="Disordered" evidence="1">
    <location>
        <begin position="1"/>
        <end position="33"/>
    </location>
</feature>